<evidence type="ECO:0000259" key="2">
    <source>
        <dbReference type="Pfam" id="PF00248"/>
    </source>
</evidence>
<dbReference type="GO" id="GO:0016491">
    <property type="term" value="F:oxidoreductase activity"/>
    <property type="evidence" value="ECO:0007669"/>
    <property type="project" value="UniProtKB-KW"/>
</dbReference>
<dbReference type="AlphaFoldDB" id="T1B5Y2"/>
<dbReference type="PANTHER" id="PTHR43364:SF4">
    <property type="entry name" value="NAD(P)-LINKED OXIDOREDUCTASE SUPERFAMILY PROTEIN"/>
    <property type="match status" value="1"/>
</dbReference>
<comment type="caution">
    <text evidence="3">The sequence shown here is derived from an EMBL/GenBank/DDBJ whole genome shotgun (WGS) entry which is preliminary data.</text>
</comment>
<dbReference type="Pfam" id="PF00248">
    <property type="entry name" value="Aldo_ket_red"/>
    <property type="match status" value="1"/>
</dbReference>
<name>T1B5Y2_9ZZZZ</name>
<dbReference type="GO" id="GO:0005829">
    <property type="term" value="C:cytosol"/>
    <property type="evidence" value="ECO:0007669"/>
    <property type="project" value="TreeGrafter"/>
</dbReference>
<dbReference type="InterPro" id="IPR050523">
    <property type="entry name" value="AKR_Detox_Biosynth"/>
</dbReference>
<sequence>RPHQVGAALTQSLERLGRTSVDLYLIHAPDPKTPLRETLATLEELWKSGRVDAIGVSNFSLEELTEAVDRLPEAKIAVNQVRFNLFDRTDAEPIRAFCREHRILIEAYTPLARGLLQGRYLDGRKAPPEVRRFAQRFFDGDRWLDYVARARKLKDLADRAGVPMGSLAFHWLRSQGAAPVFGASRPEQVSENMAAWRIRPDASVLAEADAIARGDRA</sequence>
<keyword evidence="1" id="KW-0560">Oxidoreductase</keyword>
<dbReference type="EMBL" id="AUZZ01000376">
    <property type="protein sequence ID" value="EQD68321.1"/>
    <property type="molecule type" value="Genomic_DNA"/>
</dbReference>
<organism evidence="3">
    <name type="scientific">mine drainage metagenome</name>
    <dbReference type="NCBI Taxonomy" id="410659"/>
    <lineage>
        <taxon>unclassified sequences</taxon>
        <taxon>metagenomes</taxon>
        <taxon>ecological metagenomes</taxon>
    </lineage>
</organism>
<reference evidence="3" key="2">
    <citation type="journal article" date="2014" name="ISME J.">
        <title>Microbial stratification in low pH oxic and suboxic macroscopic growths along an acid mine drainage.</title>
        <authorList>
            <person name="Mendez-Garcia C."/>
            <person name="Mesa V."/>
            <person name="Sprenger R.R."/>
            <person name="Richter M."/>
            <person name="Diez M.S."/>
            <person name="Solano J."/>
            <person name="Bargiela R."/>
            <person name="Golyshina O.V."/>
            <person name="Manteca A."/>
            <person name="Ramos J.L."/>
            <person name="Gallego J.R."/>
            <person name="Llorente I."/>
            <person name="Martins Dos Santos V.A."/>
            <person name="Jensen O.N."/>
            <person name="Pelaez A.I."/>
            <person name="Sanchez J."/>
            <person name="Ferrer M."/>
        </authorList>
    </citation>
    <scope>NUCLEOTIDE SEQUENCE</scope>
</reference>
<dbReference type="InterPro" id="IPR023210">
    <property type="entry name" value="NADP_OxRdtase_dom"/>
</dbReference>
<accession>T1B5Y2</accession>
<reference evidence="3" key="1">
    <citation type="submission" date="2013-08" db="EMBL/GenBank/DDBJ databases">
        <authorList>
            <person name="Mendez C."/>
            <person name="Richter M."/>
            <person name="Ferrer M."/>
            <person name="Sanchez J."/>
        </authorList>
    </citation>
    <scope>NUCLEOTIDE SEQUENCE</scope>
</reference>
<dbReference type="Gene3D" id="3.20.20.100">
    <property type="entry name" value="NADP-dependent oxidoreductase domain"/>
    <property type="match status" value="1"/>
</dbReference>
<proteinExistence type="predicted"/>
<dbReference type="PRINTS" id="PR00069">
    <property type="entry name" value="ALDKETRDTASE"/>
</dbReference>
<dbReference type="InterPro" id="IPR020471">
    <property type="entry name" value="AKR"/>
</dbReference>
<feature type="domain" description="NADP-dependent oxidoreductase" evidence="2">
    <location>
        <begin position="5"/>
        <end position="212"/>
    </location>
</feature>
<dbReference type="PANTHER" id="PTHR43364">
    <property type="entry name" value="NADH-SPECIFIC METHYLGLYOXAL REDUCTASE-RELATED"/>
    <property type="match status" value="1"/>
</dbReference>
<evidence type="ECO:0000313" key="3">
    <source>
        <dbReference type="EMBL" id="EQD68321.1"/>
    </source>
</evidence>
<gene>
    <name evidence="3" type="ORF">B2A_00486</name>
</gene>
<dbReference type="InterPro" id="IPR036812">
    <property type="entry name" value="NAD(P)_OxRdtase_dom_sf"/>
</dbReference>
<feature type="non-terminal residue" evidence="3">
    <location>
        <position position="1"/>
    </location>
</feature>
<protein>
    <submittedName>
        <fullName evidence="3">Aldo/keto reductase</fullName>
    </submittedName>
</protein>
<dbReference type="SUPFAM" id="SSF51430">
    <property type="entry name" value="NAD(P)-linked oxidoreductase"/>
    <property type="match status" value="1"/>
</dbReference>
<evidence type="ECO:0000256" key="1">
    <source>
        <dbReference type="ARBA" id="ARBA00023002"/>
    </source>
</evidence>